<keyword evidence="5" id="KW-1185">Reference proteome</keyword>
<feature type="transmembrane region" description="Helical" evidence="3">
    <location>
        <begin position="876"/>
        <end position="899"/>
    </location>
</feature>
<dbReference type="EMBL" id="CP000051">
    <property type="protein sequence ID" value="AAX50400.1"/>
    <property type="molecule type" value="Genomic_DNA"/>
</dbReference>
<evidence type="ECO:0000256" key="3">
    <source>
        <dbReference type="SAM" id="Phobius"/>
    </source>
</evidence>
<dbReference type="Proteomes" id="UP000002532">
    <property type="component" value="Chromosome"/>
</dbReference>
<name>A0A0H2X0Q3_CHLTA</name>
<dbReference type="HOGENOM" id="CLU_252357_0_0_0"/>
<protein>
    <submittedName>
        <fullName evidence="4">Hypothetical membrane spanning protein</fullName>
    </submittedName>
</protein>
<feature type="region of interest" description="Disordered" evidence="2">
    <location>
        <begin position="19"/>
        <end position="47"/>
    </location>
</feature>
<organism evidence="4 5">
    <name type="scientific">Chlamydia trachomatis serovar A (strain ATCC VR-571B / DSM 19440 / HAR-13)</name>
    <dbReference type="NCBI Taxonomy" id="315277"/>
    <lineage>
        <taxon>Bacteria</taxon>
        <taxon>Pseudomonadati</taxon>
        <taxon>Chlamydiota</taxon>
        <taxon>Chlamydiia</taxon>
        <taxon>Chlamydiales</taxon>
        <taxon>Chlamydiaceae</taxon>
        <taxon>Chlamydia/Chlamydophila group</taxon>
        <taxon>Chlamydia</taxon>
    </lineage>
</organism>
<proteinExistence type="predicted"/>
<evidence type="ECO:0000313" key="5">
    <source>
        <dbReference type="Proteomes" id="UP000002532"/>
    </source>
</evidence>
<keyword evidence="3" id="KW-1133">Transmembrane helix</keyword>
<accession>A0A0H2X0Q3</accession>
<dbReference type="PANTHER" id="PTHR18976">
    <property type="entry name" value="APOLIPOPROTEIN"/>
    <property type="match status" value="1"/>
</dbReference>
<keyword evidence="3" id="KW-0812">Transmembrane</keyword>
<evidence type="ECO:0000256" key="1">
    <source>
        <dbReference type="SAM" id="Coils"/>
    </source>
</evidence>
<reference evidence="4 5" key="1">
    <citation type="journal article" date="2005" name="Infect. Immun.">
        <title>Comparative genomic analysis of Chlamydia trachomatis oculotropic and genitotropic strains.</title>
        <authorList>
            <person name="Carlson J.H."/>
            <person name="Porcella S.F."/>
            <person name="McClarty G."/>
            <person name="Caldwell H.D."/>
        </authorList>
    </citation>
    <scope>NUCLEOTIDE SEQUENCE [LARGE SCALE GENOMIC DNA]</scope>
    <source>
        <strain evidence="5">ATCC VR-571B / DSM 19440 / HAR-13</strain>
    </source>
</reference>
<feature type="compositionally biased region" description="Polar residues" evidence="2">
    <location>
        <begin position="22"/>
        <end position="31"/>
    </location>
</feature>
<keyword evidence="1" id="KW-0175">Coiled coil</keyword>
<evidence type="ECO:0000256" key="2">
    <source>
        <dbReference type="SAM" id="MobiDB-lite"/>
    </source>
</evidence>
<dbReference type="RefSeq" id="WP_011324595.1">
    <property type="nucleotide sequence ID" value="NC_007429.1"/>
</dbReference>
<feature type="coiled-coil region" evidence="1">
    <location>
        <begin position="1381"/>
        <end position="1447"/>
    </location>
</feature>
<dbReference type="KEGG" id="cta:CTA_0156"/>
<dbReference type="InterPro" id="IPR050163">
    <property type="entry name" value="Apolipoprotein_A1/A4/E"/>
</dbReference>
<evidence type="ECO:0000313" key="4">
    <source>
        <dbReference type="EMBL" id="AAX50400.1"/>
    </source>
</evidence>
<sequence>MANPSTPSFNHSDLSLQGRLRASSQQCTQAGQGDPQPLSPESRGLTSNFSTRRDLIDVVEESIETAKGSELKKLRIYEIALKILTIIGAAILFAVPLCMLLGVPLWIPIVTCIGVGIAFSIAKGCLQKRCQQIREEYRALHLYHRYLLSNKDSIDGTLLSRFDIRFRKAEEKLHGLDLDKREVNHPLEADKRYDFAGLAHQRYQVDAALGISSSQDAFWRGVAQQVKSVKDDVVLGDKASTDLYPIAQQALQAAGVGFSGAAGKESLLDLAKSLSSLFAWGSQVGKDSHEALQQYQMRFLGSPILATWCGAGFSASAQDFVLKGKNILDIASENHTKMQNAIKRVQLVSVLGKMRNWKEKIDTLIQNKNLDQDSLRKLYQDIEKAMHKVCIEDGVSASIQIRVRKVTQKYLRQDLQELLNKKAPLNESDLSKMQEGISSCANLVVTLLESQLGISGPTPIKEVEESIYRDLITTILQMGSAAGGVTPLVDGVHKAIREGKTLRSELSRAMSLHPRQSFLGVQSAVEKLQAFIRDPKWGASAVHTSAEETLAQKHKFVSDLTRIQTSLADWRERYGLFEETKLNHIVSTDFVSRTEAFLDTLKNVAEACSLEQAVAELKDCEDAMKADLTHVEQKMNPTEIESAREEFKRLMEELAGIQEQLEQIAQPIYEEGVSGKHLLLNIVFSHPEVLRKKVQAKEASLEALTKGEQPSPTKKKTLKQLSEGCEYFSSLVRKINALKTILEGSRGKKIASQDIRQLIGLTDELALELSSFQQDSLESLLYGLEGLSIPAASIEQKKGSPKSSSIAEKVVYASHQRVYNGVKAKVNRTLEAFSQLIKGLRGSLRNAMITKAVVAAVLSVAFSCLAIALFSVQLTWLPIMLCVLALVLEAIPSALSIWVEKRNWKYEVASLAKQLVSDGRKLPYPDLGDQNIKHLEKIRDVYGLDGVAELRVAESALLGVQKLPEEQKQESLKSAVKALRADAKVLNKKFKKLPESYQPQHSEVTGVQGVTEQESRDDVLVAQDMAAIEELQDQYHAACLQFESVSMRFLAEQRKAKFLEERLVQKRRDVSHLSHQEAHYTQVVNRLKELISMKKGASTQHASKEEISTKMRELLSLDDQLLKAHTAQDVNRDNSINGQLQQQFKKLSEEGSLQKVKALLELNMCLGNAEQTLYHSRLKREVFEASCPRTSRQLLQYGEDLFASYDGSDRSALLRFVLGSGYEMISEASSELKSLRKRWKRSASQAAIAPEDYEKVCRVLERFLKARDSLRPKLGLPLGKSSDATVGLQHQIRDNQRVKARVTACYQESCRNVLEHLEDWVRKTRQESAECQKVETKIREFCQKAGSKENLAESTEILFSSLEEDLNKIPLDVLRAILRSLSSKVLHIRDQKLELEKLEEQFAKTNAIVKAKEAEFEKNGEVWHNQYQILKSQMEKLESQKRRLTDKKE</sequence>
<feature type="transmembrane region" description="Helical" evidence="3">
    <location>
        <begin position="79"/>
        <end position="99"/>
    </location>
</feature>
<feature type="transmembrane region" description="Helical" evidence="3">
    <location>
        <begin position="848"/>
        <end position="870"/>
    </location>
</feature>
<dbReference type="PANTHER" id="PTHR18976:SF34">
    <property type="entry name" value="LIPID-BINDING PROTEIN"/>
    <property type="match status" value="1"/>
</dbReference>
<feature type="transmembrane region" description="Helical" evidence="3">
    <location>
        <begin position="105"/>
        <end position="126"/>
    </location>
</feature>
<keyword evidence="3" id="KW-0472">Membrane</keyword>
<gene>
    <name evidence="4" type="ordered locus">CTA_0156</name>
</gene>